<dbReference type="AlphaFoldDB" id="A0A7D9ECN1"/>
<dbReference type="EMBL" id="CACRXK020005393">
    <property type="protein sequence ID" value="CAB4006035.1"/>
    <property type="molecule type" value="Genomic_DNA"/>
</dbReference>
<comment type="caution">
    <text evidence="1">The sequence shown here is derived from an EMBL/GenBank/DDBJ whole genome shotgun (WGS) entry which is preliminary data.</text>
</comment>
<proteinExistence type="predicted"/>
<name>A0A7D9ECN1_PARCT</name>
<dbReference type="PANTHER" id="PTHR37162">
    <property type="entry name" value="HAT FAMILY DIMERISATION DOMAINCONTAINING PROTEIN-RELATED"/>
    <property type="match status" value="1"/>
</dbReference>
<dbReference type="SUPFAM" id="SSF53098">
    <property type="entry name" value="Ribonuclease H-like"/>
    <property type="match status" value="1"/>
</dbReference>
<dbReference type="PANTHER" id="PTHR37162:SF1">
    <property type="entry name" value="BED-TYPE DOMAIN-CONTAINING PROTEIN"/>
    <property type="match status" value="1"/>
</dbReference>
<dbReference type="InterPro" id="IPR012337">
    <property type="entry name" value="RNaseH-like_sf"/>
</dbReference>
<dbReference type="GO" id="GO:0046983">
    <property type="term" value="F:protein dimerization activity"/>
    <property type="evidence" value="ECO:0007669"/>
    <property type="project" value="InterPro"/>
</dbReference>
<evidence type="ECO:0000313" key="2">
    <source>
        <dbReference type="Proteomes" id="UP001152795"/>
    </source>
</evidence>
<dbReference type="InterPro" id="IPR008906">
    <property type="entry name" value="HATC_C_dom"/>
</dbReference>
<organism evidence="1 2">
    <name type="scientific">Paramuricea clavata</name>
    <name type="common">Red gorgonian</name>
    <name type="synonym">Violescent sea-whip</name>
    <dbReference type="NCBI Taxonomy" id="317549"/>
    <lineage>
        <taxon>Eukaryota</taxon>
        <taxon>Metazoa</taxon>
        <taxon>Cnidaria</taxon>
        <taxon>Anthozoa</taxon>
        <taxon>Octocorallia</taxon>
        <taxon>Malacalcyonacea</taxon>
        <taxon>Plexauridae</taxon>
        <taxon>Paramuricea</taxon>
    </lineage>
</organism>
<dbReference type="Pfam" id="PF05699">
    <property type="entry name" value="Dimer_Tnp_hAT"/>
    <property type="match status" value="1"/>
</dbReference>
<gene>
    <name evidence="1" type="ORF">PACLA_8A055174</name>
</gene>
<dbReference type="Proteomes" id="UP001152795">
    <property type="component" value="Unassembled WGS sequence"/>
</dbReference>
<evidence type="ECO:0000313" key="1">
    <source>
        <dbReference type="EMBL" id="CAB4006035.1"/>
    </source>
</evidence>
<sequence length="406" mass="46048">MKSFQTKKLLLDMVEVEDGTAKGIYAAVKQSFSDLHVPVNNIIGYSSDTCNVMFGEYNSISQLLRAKFPDVVTVKCSCHLIHLVSSQAALQLPKGLEDLCRDVFAHFRRSSKRQDTYKEFQEFFKVEPHKLLAPAQMRWLSLEACVNRILLKEEVEGLIRSISSDFMEVPYIKATNPKDIDPSNVGFQLPLDKTYVRLAATTTLHEIKEVTGEDHADVHNFLMNCRNFLIESIKQILQKFDIEAEIHDVVQCTLPRNAAAHVPPSPTEVVKKLPYLNTVLATKKLDGEWREHVFEEKLTPDLKWEEYWLVIKDAKISSGEPKYPNLTRFVELVSSSPFSNAAVERMFSLLKRIKTDDRTRLKSSSLVSLLHCKLAMKNGNYTAAGLKPTKQVLDLISEMKSNATDG</sequence>
<protein>
    <submittedName>
        <fullName evidence="1">Zinc finger MYM-type 1-like</fullName>
    </submittedName>
</protein>
<dbReference type="OrthoDB" id="6159421at2759"/>
<reference evidence="1" key="1">
    <citation type="submission" date="2020-04" db="EMBL/GenBank/DDBJ databases">
        <authorList>
            <person name="Alioto T."/>
            <person name="Alioto T."/>
            <person name="Gomez Garrido J."/>
        </authorList>
    </citation>
    <scope>NUCLEOTIDE SEQUENCE</scope>
    <source>
        <strain evidence="1">A484AB</strain>
    </source>
</reference>
<accession>A0A7D9ECN1</accession>
<keyword evidence="2" id="KW-1185">Reference proteome</keyword>